<organism evidence="11 12">
    <name type="scientific">Periplaneta americana</name>
    <name type="common">American cockroach</name>
    <name type="synonym">Blatta americana</name>
    <dbReference type="NCBI Taxonomy" id="6978"/>
    <lineage>
        <taxon>Eukaryota</taxon>
        <taxon>Metazoa</taxon>
        <taxon>Ecdysozoa</taxon>
        <taxon>Arthropoda</taxon>
        <taxon>Hexapoda</taxon>
        <taxon>Insecta</taxon>
        <taxon>Pterygota</taxon>
        <taxon>Neoptera</taxon>
        <taxon>Polyneoptera</taxon>
        <taxon>Dictyoptera</taxon>
        <taxon>Blattodea</taxon>
        <taxon>Blattoidea</taxon>
        <taxon>Blattidae</taxon>
        <taxon>Blattinae</taxon>
        <taxon>Periplaneta</taxon>
    </lineage>
</organism>
<dbReference type="Pfam" id="PF21203">
    <property type="entry name" value="ECM10"/>
    <property type="match status" value="1"/>
</dbReference>
<evidence type="ECO:0000313" key="12">
    <source>
        <dbReference type="Proteomes" id="UP001148838"/>
    </source>
</evidence>
<dbReference type="InterPro" id="IPR009057">
    <property type="entry name" value="Homeodomain-like_sf"/>
</dbReference>
<evidence type="ECO:0000256" key="5">
    <source>
        <dbReference type="ARBA" id="ARBA00022771"/>
    </source>
</evidence>
<dbReference type="Pfam" id="PF13358">
    <property type="entry name" value="DDE_3"/>
    <property type="match status" value="1"/>
</dbReference>
<sequence length="743" mass="84499">MLGCGRHACAEVCHPEECPPCPKTSLQTCECGQQKKLRPCATPNWQCKQTVRKFQETQSIADRPRKGRPRKTTPGQDRYVRLSAHRNPIASATTLRHDLREATGVVVSSQTVRNRLHDIGLYARRPLKTPALRPHHKLVQGVMFGRHTPLVSIEGNMTAAVYENNILQPIVSGFAETVGEGFTLQDDNARSHHAHSVQRYLVEHGIRRMDWPACSPDMNCIEHAWSFLRRAISNRPHHPLTIQELRNAALEEWDNLPQESLDALVLNMPRRIQECLRCLAMVTKKCRCGLHSKELPCQKEFLCETKCKRMKECMRHPCNRKCCDGNCPPCEKPCGRTLRCGNHKCSSVCHLGPCYPCPLTAEVKCHCGLTVLTVPCGRKKQTRPPRCNKPCRIEPDCHHPNRERHNCHFGECPPCRQICAKALEPCKHSCPAPCHSAVWVKVEEDRKPVGPWDVVQPQLEMKALPCPNCQVPMPVTCLGGHETCNWPCCVAKPSSCQRECGRLLLCGNHTCTLACHTVEGAPDEVKAGKNCEQCESGCTKPRPVGCTHTCLKPCHPGDCLPCSQMLRVHCHCNLNQLYVRCSEWTSPDAEKKLTLQSCGNQCPKNFPCGHRCRATCHPGDCPDPDKCRKKVKLTCPCRRLKKEFPCDIVRANQTIVECDDVCKQKKEEEFMIKEQERLKKQLEEERRNQEEVEKFQKKFQARKKHRERRQHEEQETRSFLARYWMVFVGLSGIILASYFVLTS</sequence>
<feature type="domain" description="NF-X1-type" evidence="10">
    <location>
        <begin position="340"/>
        <end position="359"/>
    </location>
</feature>
<dbReference type="InterPro" id="IPR034078">
    <property type="entry name" value="NFX1_fam"/>
</dbReference>
<evidence type="ECO:0000256" key="6">
    <source>
        <dbReference type="ARBA" id="ARBA00022833"/>
    </source>
</evidence>
<feature type="domain" description="NF-X1-type" evidence="10">
    <location>
        <begin position="608"/>
        <end position="629"/>
    </location>
</feature>
<feature type="domain" description="NF-X1-type" evidence="10">
    <location>
        <begin position="4"/>
        <end position="23"/>
    </location>
</feature>
<dbReference type="Proteomes" id="UP001148838">
    <property type="component" value="Unassembled WGS sequence"/>
</dbReference>
<evidence type="ECO:0000256" key="9">
    <source>
        <dbReference type="SAM" id="Phobius"/>
    </source>
</evidence>
<dbReference type="Pfam" id="PF01498">
    <property type="entry name" value="HTH_Tnp_Tc3_2"/>
    <property type="match status" value="1"/>
</dbReference>
<keyword evidence="6" id="KW-0862">Zinc</keyword>
<evidence type="ECO:0000256" key="7">
    <source>
        <dbReference type="SAM" id="Coils"/>
    </source>
</evidence>
<dbReference type="InterPro" id="IPR038717">
    <property type="entry name" value="Tc1-like_DDE_dom"/>
</dbReference>
<evidence type="ECO:0000256" key="4">
    <source>
        <dbReference type="ARBA" id="ARBA00022737"/>
    </source>
</evidence>
<dbReference type="InterPro" id="IPR002492">
    <property type="entry name" value="Transposase_Tc1-like"/>
</dbReference>
<evidence type="ECO:0000256" key="1">
    <source>
        <dbReference type="ARBA" id="ARBA00004123"/>
    </source>
</evidence>
<keyword evidence="4" id="KW-0677">Repeat</keyword>
<keyword evidence="3" id="KW-0479">Metal-binding</keyword>
<name>A0ABQ8SDI8_PERAM</name>
<feature type="transmembrane region" description="Helical" evidence="9">
    <location>
        <begin position="723"/>
        <end position="741"/>
    </location>
</feature>
<evidence type="ECO:0000259" key="10">
    <source>
        <dbReference type="SMART" id="SM00438"/>
    </source>
</evidence>
<evidence type="ECO:0000256" key="8">
    <source>
        <dbReference type="SAM" id="MobiDB-lite"/>
    </source>
</evidence>
<reference evidence="11 12" key="1">
    <citation type="journal article" date="2022" name="Allergy">
        <title>Genome assembly and annotation of Periplaneta americana reveal a comprehensive cockroach allergen profile.</title>
        <authorList>
            <person name="Wang L."/>
            <person name="Xiong Q."/>
            <person name="Saelim N."/>
            <person name="Wang L."/>
            <person name="Nong W."/>
            <person name="Wan A.T."/>
            <person name="Shi M."/>
            <person name="Liu X."/>
            <person name="Cao Q."/>
            <person name="Hui J.H.L."/>
            <person name="Sookrung N."/>
            <person name="Leung T.F."/>
            <person name="Tungtrongchitr A."/>
            <person name="Tsui S.K.W."/>
        </authorList>
    </citation>
    <scope>NUCLEOTIDE SEQUENCE [LARGE SCALE GENOMIC DNA]</scope>
    <source>
        <strain evidence="11">PWHHKU_190912</strain>
    </source>
</reference>
<dbReference type="InterPro" id="IPR036397">
    <property type="entry name" value="RNaseH_sf"/>
</dbReference>
<comment type="caution">
    <text evidence="11">The sequence shown here is derived from an EMBL/GenBank/DDBJ whole genome shotgun (WGS) entry which is preliminary data.</text>
</comment>
<evidence type="ECO:0000256" key="3">
    <source>
        <dbReference type="ARBA" id="ARBA00022723"/>
    </source>
</evidence>
<proteinExistence type="inferred from homology"/>
<keyword evidence="9" id="KW-0472">Membrane</keyword>
<dbReference type="SMART" id="SM00438">
    <property type="entry name" value="ZnF_NFX"/>
    <property type="match status" value="7"/>
</dbReference>
<keyword evidence="5" id="KW-0863">Zinc-finger</keyword>
<feature type="domain" description="NF-X1-type" evidence="10">
    <location>
        <begin position="313"/>
        <end position="332"/>
    </location>
</feature>
<keyword evidence="7" id="KW-0175">Coiled coil</keyword>
<dbReference type="Pfam" id="PF01422">
    <property type="entry name" value="zf-NF-X1"/>
    <property type="match status" value="8"/>
</dbReference>
<dbReference type="Gene3D" id="3.30.420.10">
    <property type="entry name" value="Ribonuclease H-like superfamily/Ribonuclease H"/>
    <property type="match status" value="1"/>
</dbReference>
<evidence type="ECO:0000313" key="11">
    <source>
        <dbReference type="EMBL" id="KAJ4431885.1"/>
    </source>
</evidence>
<feature type="coiled-coil region" evidence="7">
    <location>
        <begin position="665"/>
        <end position="698"/>
    </location>
</feature>
<evidence type="ECO:0000256" key="2">
    <source>
        <dbReference type="ARBA" id="ARBA00007269"/>
    </source>
</evidence>
<dbReference type="CDD" id="cd06008">
    <property type="entry name" value="NF-X1-zinc-finger"/>
    <property type="match status" value="5"/>
</dbReference>
<protein>
    <recommendedName>
        <fullName evidence="10">NF-X1-type domain-containing protein</fullName>
    </recommendedName>
</protein>
<dbReference type="SUPFAM" id="SSF46689">
    <property type="entry name" value="Homeodomain-like"/>
    <property type="match status" value="1"/>
</dbReference>
<keyword evidence="9" id="KW-0812">Transmembrane</keyword>
<feature type="domain" description="NF-X1-type" evidence="10">
    <location>
        <begin position="397"/>
        <end position="417"/>
    </location>
</feature>
<keyword evidence="12" id="KW-1185">Reference proteome</keyword>
<dbReference type="PANTHER" id="PTHR12360:SF1">
    <property type="entry name" value="NF-X1-TYPE ZINC FINGER PROTEIN NFXL1"/>
    <property type="match status" value="1"/>
</dbReference>
<dbReference type="CDD" id="cd22265">
    <property type="entry name" value="UDM1_RNF168"/>
    <property type="match status" value="1"/>
</dbReference>
<keyword evidence="9" id="KW-1133">Transmembrane helix</keyword>
<accession>A0ABQ8SDI8</accession>
<feature type="domain" description="NF-X1-type" evidence="10">
    <location>
        <begin position="506"/>
        <end position="536"/>
    </location>
</feature>
<dbReference type="InterPro" id="IPR000967">
    <property type="entry name" value="Znf_NFX1"/>
</dbReference>
<dbReference type="PANTHER" id="PTHR12360">
    <property type="entry name" value="NUCLEAR TRANSCRIPTION FACTOR, X-BOX BINDING 1 NFX1"/>
    <property type="match status" value="1"/>
</dbReference>
<feature type="region of interest" description="Disordered" evidence="8">
    <location>
        <begin position="56"/>
        <end position="76"/>
    </location>
</feature>
<comment type="subcellular location">
    <subcellularLocation>
        <location evidence="1">Nucleus</location>
    </subcellularLocation>
</comment>
<dbReference type="EMBL" id="JAJSOF020000029">
    <property type="protein sequence ID" value="KAJ4431885.1"/>
    <property type="molecule type" value="Genomic_DNA"/>
</dbReference>
<gene>
    <name evidence="11" type="ORF">ANN_20491</name>
</gene>
<feature type="domain" description="NF-X1-type" evidence="10">
    <location>
        <begin position="546"/>
        <end position="564"/>
    </location>
</feature>
<comment type="similarity">
    <text evidence="2">Belongs to the NFX1 family.</text>
</comment>